<evidence type="ECO:0000256" key="5">
    <source>
        <dbReference type="ARBA" id="ARBA00022833"/>
    </source>
</evidence>
<comment type="caution">
    <text evidence="8">The sequence shown here is derived from an EMBL/GenBank/DDBJ whole genome shotgun (WGS) entry which is preliminary data.</text>
</comment>
<dbReference type="CDD" id="cd08071">
    <property type="entry name" value="MPN_DUF2466"/>
    <property type="match status" value="1"/>
</dbReference>
<feature type="domain" description="MPN" evidence="7">
    <location>
        <begin position="23"/>
        <end position="145"/>
    </location>
</feature>
<keyword evidence="6" id="KW-0482">Metalloprotease</keyword>
<dbReference type="SUPFAM" id="SSF102712">
    <property type="entry name" value="JAB1/MPN domain"/>
    <property type="match status" value="1"/>
</dbReference>
<gene>
    <name evidence="8" type="ORF">AV654_02440</name>
</gene>
<comment type="similarity">
    <text evidence="1">Belongs to the UPF0758 family.</text>
</comment>
<evidence type="ECO:0000259" key="7">
    <source>
        <dbReference type="PROSITE" id="PS50249"/>
    </source>
</evidence>
<keyword evidence="2" id="KW-0645">Protease</keyword>
<keyword evidence="3" id="KW-0479">Metal-binding</keyword>
<dbReference type="InterPro" id="IPR037518">
    <property type="entry name" value="MPN"/>
</dbReference>
<dbReference type="PANTHER" id="PTHR30471">
    <property type="entry name" value="DNA REPAIR PROTEIN RADC"/>
    <property type="match status" value="1"/>
</dbReference>
<sequence>MKRLNVISLRMVRESTYPYKTDKIRCPEDVYTLVTEYLSDVDREYCLLICLSIRNTITALEVVSIGTLDAALITPREVFKSAILSNSASIILAHSHPSGDTTPSQEDVELTERVKNAGEILGIELLDHIIVADGRHFSLRENGLM</sequence>
<dbReference type="eggNOG" id="COG2003">
    <property type="taxonomic scope" value="Bacteria"/>
</dbReference>
<evidence type="ECO:0000313" key="9">
    <source>
        <dbReference type="Proteomes" id="UP000076563"/>
    </source>
</evidence>
<dbReference type="InterPro" id="IPR001405">
    <property type="entry name" value="UPF0758"/>
</dbReference>
<dbReference type="Pfam" id="PF04002">
    <property type="entry name" value="RadC"/>
    <property type="match status" value="1"/>
</dbReference>
<keyword evidence="4" id="KW-0378">Hydrolase</keyword>
<keyword evidence="5" id="KW-0862">Zinc</keyword>
<dbReference type="Gene3D" id="3.40.140.10">
    <property type="entry name" value="Cytidine Deaminase, domain 2"/>
    <property type="match status" value="1"/>
</dbReference>
<dbReference type="GO" id="GO:0006508">
    <property type="term" value="P:proteolysis"/>
    <property type="evidence" value="ECO:0007669"/>
    <property type="project" value="UniProtKB-KW"/>
</dbReference>
<dbReference type="GO" id="GO:0008237">
    <property type="term" value="F:metallopeptidase activity"/>
    <property type="evidence" value="ECO:0007669"/>
    <property type="project" value="UniProtKB-KW"/>
</dbReference>
<evidence type="ECO:0000256" key="2">
    <source>
        <dbReference type="ARBA" id="ARBA00022670"/>
    </source>
</evidence>
<dbReference type="EMBL" id="LQRA01000055">
    <property type="protein sequence ID" value="KZE78628.1"/>
    <property type="molecule type" value="Genomic_DNA"/>
</dbReference>
<dbReference type="PROSITE" id="PS50249">
    <property type="entry name" value="MPN"/>
    <property type="match status" value="1"/>
</dbReference>
<evidence type="ECO:0000256" key="3">
    <source>
        <dbReference type="ARBA" id="ARBA00022723"/>
    </source>
</evidence>
<dbReference type="InterPro" id="IPR025657">
    <property type="entry name" value="RadC_JAB"/>
</dbReference>
<keyword evidence="9" id="KW-1185">Reference proteome</keyword>
<organism evidence="8 9">
    <name type="scientific">Paenibacillus elgii</name>
    <dbReference type="NCBI Taxonomy" id="189691"/>
    <lineage>
        <taxon>Bacteria</taxon>
        <taxon>Bacillati</taxon>
        <taxon>Bacillota</taxon>
        <taxon>Bacilli</taxon>
        <taxon>Bacillales</taxon>
        <taxon>Paenibacillaceae</taxon>
        <taxon>Paenibacillus</taxon>
    </lineage>
</organism>
<dbReference type="RefSeq" id="WP_063182834.1">
    <property type="nucleotide sequence ID" value="NZ_LQRA01000055.1"/>
</dbReference>
<dbReference type="OrthoDB" id="9804482at2"/>
<reference evidence="9" key="1">
    <citation type="submission" date="2016-01" db="EMBL/GenBank/DDBJ databases">
        <title>Draft genome of Chromobacterium sp. F49.</title>
        <authorList>
            <person name="Hong K.W."/>
        </authorList>
    </citation>
    <scope>NUCLEOTIDE SEQUENCE [LARGE SCALE GENOMIC DNA]</scope>
    <source>
        <strain evidence="9">M63</strain>
    </source>
</reference>
<name>A0A163XY24_9BACL</name>
<dbReference type="PANTHER" id="PTHR30471:SF3">
    <property type="entry name" value="UPF0758 PROTEIN YEES-RELATED"/>
    <property type="match status" value="1"/>
</dbReference>
<dbReference type="GO" id="GO:0046872">
    <property type="term" value="F:metal ion binding"/>
    <property type="evidence" value="ECO:0007669"/>
    <property type="project" value="UniProtKB-KW"/>
</dbReference>
<proteinExistence type="inferred from homology"/>
<dbReference type="STRING" id="1007103.GCA_000213315_05485"/>
<evidence type="ECO:0000256" key="1">
    <source>
        <dbReference type="ARBA" id="ARBA00010243"/>
    </source>
</evidence>
<dbReference type="AlphaFoldDB" id="A0A163XY24"/>
<protein>
    <submittedName>
        <fullName evidence="8">DNA repair protein RadC</fullName>
    </submittedName>
</protein>
<evidence type="ECO:0000256" key="6">
    <source>
        <dbReference type="ARBA" id="ARBA00023049"/>
    </source>
</evidence>
<evidence type="ECO:0000313" key="8">
    <source>
        <dbReference type="EMBL" id="KZE78628.1"/>
    </source>
</evidence>
<accession>A0A163XY24</accession>
<evidence type="ECO:0000256" key="4">
    <source>
        <dbReference type="ARBA" id="ARBA00022801"/>
    </source>
</evidence>
<dbReference type="Proteomes" id="UP000076563">
    <property type="component" value="Unassembled WGS sequence"/>
</dbReference>